<name>A0A3F2RFU6_9STRA</name>
<keyword evidence="1" id="KW-0812">Transmembrane</keyword>
<keyword evidence="1" id="KW-1133">Transmembrane helix</keyword>
<organism evidence="6 8">
    <name type="scientific">Phytophthora kernoviae</name>
    <dbReference type="NCBI Taxonomy" id="325452"/>
    <lineage>
        <taxon>Eukaryota</taxon>
        <taxon>Sar</taxon>
        <taxon>Stramenopiles</taxon>
        <taxon>Oomycota</taxon>
        <taxon>Peronosporomycetes</taxon>
        <taxon>Peronosporales</taxon>
        <taxon>Peronosporaceae</taxon>
        <taxon>Phytophthora</taxon>
    </lineage>
</organism>
<keyword evidence="10" id="KW-1185">Reference proteome</keyword>
<gene>
    <name evidence="4" type="ORF">BBI17_006518</name>
    <name evidence="5" type="ORF">BBJ29_008135</name>
    <name evidence="7" type="ORF">BBO99_00006434</name>
    <name evidence="6" type="ORF">BBP00_00008269</name>
    <name evidence="2" type="ORF">JM16_007802</name>
    <name evidence="3" type="ORF">JM18_007741</name>
</gene>
<evidence type="ECO:0000313" key="9">
    <source>
        <dbReference type="Proteomes" id="UP000284657"/>
    </source>
</evidence>
<reference evidence="2" key="1">
    <citation type="journal article" date="2015" name="Genom Data">
        <title>Genome sequences of six Phytophthora species associated with forests in New Zealand.</title>
        <authorList>
            <person name="Studholme D.J."/>
            <person name="McDougal R.L."/>
            <person name="Sambles C."/>
            <person name="Hansen E."/>
            <person name="Hardy G."/>
            <person name="Grant M."/>
            <person name="Ganley R.J."/>
            <person name="Williams N.M."/>
        </authorList>
    </citation>
    <scope>NUCLEOTIDE SEQUENCE</scope>
    <source>
        <strain evidence="2">NZFS 2646</strain>
        <strain evidence="3">NZFS 3630</strain>
    </source>
</reference>
<dbReference type="Proteomes" id="UP000785171">
    <property type="component" value="Unassembled WGS sequence"/>
</dbReference>
<dbReference type="EMBL" id="JPWU03000371">
    <property type="protein sequence ID" value="KAG2518303.1"/>
    <property type="molecule type" value="Genomic_DNA"/>
</dbReference>
<reference evidence="2" key="3">
    <citation type="submission" date="2020-06" db="EMBL/GenBank/DDBJ databases">
        <authorList>
            <person name="Studholme D.J."/>
        </authorList>
    </citation>
    <scope>NUCLEOTIDE SEQUENCE</scope>
    <source>
        <strain evidence="2">NZFS 2646</strain>
        <strain evidence="3">NZFS 3630</strain>
    </source>
</reference>
<reference evidence="8 9" key="2">
    <citation type="submission" date="2018-07" db="EMBL/GenBank/DDBJ databases">
        <title>Genome sequencing of oomycete isolates from Chile give support for New Zealand origin for Phytophthora kernoviae and make available the first Nothophytophthora sp. genome.</title>
        <authorList>
            <person name="Studholme D.J."/>
            <person name="Sanfuentes E."/>
            <person name="Panda P."/>
            <person name="Hill R."/>
            <person name="Sambles C."/>
            <person name="Grant M."/>
            <person name="Williams N.M."/>
            <person name="Mcdougal R.L."/>
        </authorList>
    </citation>
    <scope>NUCLEOTIDE SEQUENCE [LARGE SCALE GENOMIC DNA]</scope>
    <source>
        <strain evidence="4">Chile2</strain>
        <strain evidence="7">Chile4</strain>
        <strain evidence="6">Chile6</strain>
        <strain evidence="5">Chile7</strain>
    </source>
</reference>
<evidence type="ECO:0000256" key="1">
    <source>
        <dbReference type="SAM" id="Phobius"/>
    </source>
</evidence>
<accession>A0A3F2RFU6</accession>
<dbReference type="Proteomes" id="UP000284657">
    <property type="component" value="Unassembled WGS sequence"/>
</dbReference>
<dbReference type="Proteomes" id="UP000285624">
    <property type="component" value="Unassembled WGS sequence"/>
</dbReference>
<evidence type="ECO:0000313" key="6">
    <source>
        <dbReference type="EMBL" id="RLN55912.1"/>
    </source>
</evidence>
<dbReference type="Proteomes" id="UP000792063">
    <property type="component" value="Unassembled WGS sequence"/>
</dbReference>
<evidence type="ECO:0000313" key="10">
    <source>
        <dbReference type="Proteomes" id="UP000285624"/>
    </source>
</evidence>
<dbReference type="EMBL" id="JPWV03000364">
    <property type="protein sequence ID" value="KAG2514670.1"/>
    <property type="molecule type" value="Genomic_DNA"/>
</dbReference>
<feature type="transmembrane region" description="Helical" evidence="1">
    <location>
        <begin position="55"/>
        <end position="74"/>
    </location>
</feature>
<evidence type="ECO:0000313" key="7">
    <source>
        <dbReference type="EMBL" id="RLN77831.1"/>
    </source>
</evidence>
<proteinExistence type="predicted"/>
<dbReference type="EMBL" id="MBDO02000400">
    <property type="protein sequence ID" value="RLN55912.1"/>
    <property type="molecule type" value="Genomic_DNA"/>
</dbReference>
<comment type="caution">
    <text evidence="6">The sequence shown here is derived from an EMBL/GenBank/DDBJ whole genome shotgun (WGS) entry which is preliminary data.</text>
</comment>
<keyword evidence="1" id="KW-0472">Membrane</keyword>
<dbReference type="Proteomes" id="UP000277300">
    <property type="component" value="Unassembled WGS sequence"/>
</dbReference>
<evidence type="ECO:0000313" key="8">
    <source>
        <dbReference type="Proteomes" id="UP000277300"/>
    </source>
</evidence>
<evidence type="ECO:0000313" key="2">
    <source>
        <dbReference type="EMBL" id="KAG2514670.1"/>
    </source>
</evidence>
<evidence type="ECO:0000313" key="5">
    <source>
        <dbReference type="EMBL" id="RLN54201.1"/>
    </source>
</evidence>
<sequence length="93" mass="10774">MLATGLRRTTASKRALTLVQNQRRHGGSLHKNKHIENWNNWRGDSEKRFKFDSKFFTAVTVWGVVPFGVCYIMGTGERRVRDSHNGVPNNFRQ</sequence>
<dbReference type="Proteomes" id="UP000285883">
    <property type="component" value="Unassembled WGS sequence"/>
</dbReference>
<dbReference type="EMBL" id="MBDN02000223">
    <property type="protein sequence ID" value="RLN77831.1"/>
    <property type="molecule type" value="Genomic_DNA"/>
</dbReference>
<evidence type="ECO:0008006" key="11">
    <source>
        <dbReference type="Google" id="ProtNLM"/>
    </source>
</evidence>
<evidence type="ECO:0000313" key="4">
    <source>
        <dbReference type="EMBL" id="RLN26781.1"/>
    </source>
</evidence>
<dbReference type="EMBL" id="MBAD02001494">
    <property type="protein sequence ID" value="RLN54201.1"/>
    <property type="molecule type" value="Genomic_DNA"/>
</dbReference>
<dbReference type="AlphaFoldDB" id="A0A3F2RFU6"/>
<protein>
    <recommendedName>
        <fullName evidence="11">NADH dehydrogenase [ubiquinone] 1 beta subcomplex subunit 4</fullName>
    </recommendedName>
</protein>
<dbReference type="OrthoDB" id="58187at2759"/>
<evidence type="ECO:0000313" key="3">
    <source>
        <dbReference type="EMBL" id="KAG2518303.1"/>
    </source>
</evidence>
<dbReference type="EMBL" id="MAYM02001090">
    <property type="protein sequence ID" value="RLN26781.1"/>
    <property type="molecule type" value="Genomic_DNA"/>
</dbReference>